<keyword evidence="9" id="KW-0472">Membrane</keyword>
<dbReference type="InterPro" id="IPR042527">
    <property type="entry name" value="Atg5_UblA_dom_sf"/>
</dbReference>
<dbReference type="Pfam" id="PF20637">
    <property type="entry name" value="ATG5_HBR"/>
    <property type="match status" value="1"/>
</dbReference>
<keyword evidence="6 9" id="KW-0832">Ubl conjugation</keyword>
<comment type="subcellular location">
    <subcellularLocation>
        <location evidence="1 9">Preautophagosomal structure membrane</location>
        <topology evidence="1 9">Peripheral membrane protein</topology>
    </subcellularLocation>
</comment>
<sequence>MDRKSDSLVKTSPTALRSVVWEGSIPFCFALEASELPSGSDRGVEAFYVGELAIPRLSYLSLVVPTVKSNLISLVLDQGALFSLKDEHIWFEHLESRTPLRWHWPVGLVYDTLVASLPPSSLSLPLQVTVHLAPPPLEKLLLPNNVDVCRDAFMSQVKEADFVRWGSTRRVTNLRQREAESLWEGLSQHDFDKFWSVASKLIPTPPPRHLPTSAPLVAHQAANSTTDRMPDGNGVRNVPLRVYLPHGGPVIQDHSSPIDPQGQPTTLGAALVNMIPLLFPDPQSNSRRRLARAYVQGIPIPLESELGWLGTVMCSADGWVAVVIHLGR</sequence>
<dbReference type="GO" id="GO:0034045">
    <property type="term" value="C:phagophore assembly site membrane"/>
    <property type="evidence" value="ECO:0007669"/>
    <property type="project" value="UniProtKB-SubCell"/>
</dbReference>
<evidence type="ECO:0000256" key="4">
    <source>
        <dbReference type="ARBA" id="ARBA00015616"/>
    </source>
</evidence>
<dbReference type="GO" id="GO:0000422">
    <property type="term" value="P:autophagy of mitochondrion"/>
    <property type="evidence" value="ECO:0007669"/>
    <property type="project" value="TreeGrafter"/>
</dbReference>
<evidence type="ECO:0000256" key="5">
    <source>
        <dbReference type="ARBA" id="ARBA00022499"/>
    </source>
</evidence>
<dbReference type="GO" id="GO:0034274">
    <property type="term" value="C:Atg12-Atg5-Atg16 complex"/>
    <property type="evidence" value="ECO:0007669"/>
    <property type="project" value="TreeGrafter"/>
</dbReference>
<evidence type="ECO:0000313" key="13">
    <source>
        <dbReference type="EMBL" id="KAG0152003.1"/>
    </source>
</evidence>
<evidence type="ECO:0000256" key="2">
    <source>
        <dbReference type="ARBA" id="ARBA00006910"/>
    </source>
</evidence>
<dbReference type="Pfam" id="PF04106">
    <property type="entry name" value="ATG5_UblB"/>
    <property type="match status" value="1"/>
</dbReference>
<dbReference type="Pfam" id="PF20638">
    <property type="entry name" value="ATG5_UblA"/>
    <property type="match status" value="1"/>
</dbReference>
<dbReference type="Gene3D" id="3.10.20.620">
    <property type="match status" value="1"/>
</dbReference>
<dbReference type="FunFam" id="1.10.246.190:FF:000003">
    <property type="entry name" value="Autophagy protein 5"/>
    <property type="match status" value="1"/>
</dbReference>
<dbReference type="GO" id="GO:0044233">
    <property type="term" value="C:mitochondria-associated endoplasmic reticulum membrane contact site"/>
    <property type="evidence" value="ECO:0007669"/>
    <property type="project" value="TreeGrafter"/>
</dbReference>
<keyword evidence="5 9" id="KW-1017">Isopeptide bond</keyword>
<dbReference type="Proteomes" id="UP000886653">
    <property type="component" value="Unassembled WGS sequence"/>
</dbReference>
<keyword evidence="14" id="KW-1185">Reference proteome</keyword>
<comment type="function">
    <text evidence="8">Involved in cytoplasm to vacuole transport (Cvt) and autophagic vesicle formation. Autophagy is essential for maintenance of amino acid levels and protein synthesis under nitrogen starvation. Required for selective autophagic degradation of the nucleus (nucleophagy). Also required for mitophagy, which eliminates defective or superfluous mitochondria in order to fulfill cellular energy requirements and prevent excess ROS production. Conjugation with ATG12, through a ubiquitin-like conjugating system involving ATG7 as an E1-like activating enzyme and ATG10 as an E2-like conjugating enzyme, is essential for its function. The ATG12-ATG5 conjugate acts as an E3-like enzyme which is required for lipidation of ATG8 and ATG8 association to the vesicle membranes.</text>
</comment>
<organism evidence="13 14">
    <name type="scientific">Cronartium quercuum f. sp. fusiforme G11</name>
    <dbReference type="NCBI Taxonomy" id="708437"/>
    <lineage>
        <taxon>Eukaryota</taxon>
        <taxon>Fungi</taxon>
        <taxon>Dikarya</taxon>
        <taxon>Basidiomycota</taxon>
        <taxon>Pucciniomycotina</taxon>
        <taxon>Pucciniomycetes</taxon>
        <taxon>Pucciniales</taxon>
        <taxon>Coleosporiaceae</taxon>
        <taxon>Cronartium</taxon>
    </lineage>
</organism>
<evidence type="ECO:0000256" key="8">
    <source>
        <dbReference type="ARBA" id="ARBA00024770"/>
    </source>
</evidence>
<proteinExistence type="inferred from homology"/>
<name>A0A9P6TIP4_9BASI</name>
<evidence type="ECO:0000259" key="12">
    <source>
        <dbReference type="Pfam" id="PF20638"/>
    </source>
</evidence>
<dbReference type="PANTHER" id="PTHR13040">
    <property type="entry name" value="AUTOPHAGY PROTEIN 5"/>
    <property type="match status" value="1"/>
</dbReference>
<keyword evidence="9" id="KW-0813">Transport</keyword>
<evidence type="ECO:0000259" key="10">
    <source>
        <dbReference type="Pfam" id="PF04106"/>
    </source>
</evidence>
<dbReference type="OrthoDB" id="272162at2759"/>
<dbReference type="InterPro" id="IPR048940">
    <property type="entry name" value="ATG5_HBR"/>
</dbReference>
<accession>A0A9P6TIP4</accession>
<dbReference type="InterPro" id="IPR042526">
    <property type="entry name" value="Atg5_HR"/>
</dbReference>
<evidence type="ECO:0000256" key="7">
    <source>
        <dbReference type="ARBA" id="ARBA00023006"/>
    </source>
</evidence>
<feature type="domain" description="Autophagy protein ATG5 UblB" evidence="10">
    <location>
        <begin position="237"/>
        <end position="324"/>
    </location>
</feature>
<dbReference type="GO" id="GO:0019776">
    <property type="term" value="F:Atg8-family ligase activity"/>
    <property type="evidence" value="ECO:0007669"/>
    <property type="project" value="TreeGrafter"/>
</dbReference>
<comment type="caution">
    <text evidence="13">The sequence shown here is derived from an EMBL/GenBank/DDBJ whole genome shotgun (WGS) entry which is preliminary data.</text>
</comment>
<dbReference type="InterPro" id="IPR007239">
    <property type="entry name" value="Atg5"/>
</dbReference>
<evidence type="ECO:0000313" key="14">
    <source>
        <dbReference type="Proteomes" id="UP000886653"/>
    </source>
</evidence>
<dbReference type="GO" id="GO:0034727">
    <property type="term" value="P:piecemeal microautophagy of the nucleus"/>
    <property type="evidence" value="ECO:0007669"/>
    <property type="project" value="TreeGrafter"/>
</dbReference>
<gene>
    <name evidence="13" type="ORF">CROQUDRAFT_712616</name>
</gene>
<comment type="subunit">
    <text evidence="3 9">Conjugated with ATG12.</text>
</comment>
<dbReference type="GO" id="GO:0006995">
    <property type="term" value="P:cellular response to nitrogen starvation"/>
    <property type="evidence" value="ECO:0007669"/>
    <property type="project" value="TreeGrafter"/>
</dbReference>
<evidence type="ECO:0000259" key="11">
    <source>
        <dbReference type="Pfam" id="PF20637"/>
    </source>
</evidence>
<evidence type="ECO:0000256" key="3">
    <source>
        <dbReference type="ARBA" id="ARBA00011554"/>
    </source>
</evidence>
<dbReference type="GO" id="GO:0005776">
    <property type="term" value="C:autophagosome"/>
    <property type="evidence" value="ECO:0007669"/>
    <property type="project" value="TreeGrafter"/>
</dbReference>
<dbReference type="InterPro" id="IPR048318">
    <property type="entry name" value="ATG5_UblB"/>
</dbReference>
<dbReference type="EMBL" id="MU167210">
    <property type="protein sequence ID" value="KAG0152003.1"/>
    <property type="molecule type" value="Genomic_DNA"/>
</dbReference>
<dbReference type="InterPro" id="IPR048939">
    <property type="entry name" value="ATG5_UblA"/>
</dbReference>
<comment type="similarity">
    <text evidence="2 9">Belongs to the ATG5 family.</text>
</comment>
<evidence type="ECO:0000256" key="6">
    <source>
        <dbReference type="ARBA" id="ARBA00022843"/>
    </source>
</evidence>
<dbReference type="Gene3D" id="1.10.246.190">
    <property type="entry name" value="Autophagy protein Apg5, helix rich domain"/>
    <property type="match status" value="1"/>
</dbReference>
<dbReference type="Gene3D" id="3.10.20.90">
    <property type="entry name" value="Phosphatidylinositol 3-kinase Catalytic Subunit, Chain A, domain 1"/>
    <property type="match status" value="1"/>
</dbReference>
<evidence type="ECO:0000256" key="9">
    <source>
        <dbReference type="RuleBase" id="RU361202"/>
    </source>
</evidence>
<dbReference type="FunFam" id="3.10.20.90:FF:000347">
    <property type="entry name" value="Autophagy protein 5"/>
    <property type="match status" value="1"/>
</dbReference>
<dbReference type="AlphaFoldDB" id="A0A9P6TIP4"/>
<feature type="domain" description="Autophagy protein ATG5 alpha-helical bundle region" evidence="11">
    <location>
        <begin position="147"/>
        <end position="204"/>
    </location>
</feature>
<keyword evidence="7 9" id="KW-0072">Autophagy</keyword>
<dbReference type="GO" id="GO:0061908">
    <property type="term" value="C:phagophore"/>
    <property type="evidence" value="ECO:0007669"/>
    <property type="project" value="TreeGrafter"/>
</dbReference>
<dbReference type="PANTHER" id="PTHR13040:SF2">
    <property type="entry name" value="AUTOPHAGY PROTEIN 5"/>
    <property type="match status" value="1"/>
</dbReference>
<protein>
    <recommendedName>
        <fullName evidence="4 9">Autophagy protein 5</fullName>
    </recommendedName>
</protein>
<evidence type="ECO:0000256" key="1">
    <source>
        <dbReference type="ARBA" id="ARBA00004623"/>
    </source>
</evidence>
<feature type="domain" description="Autophagy protein ATG5 UblA" evidence="12">
    <location>
        <begin position="20"/>
        <end position="131"/>
    </location>
</feature>
<reference evidence="13" key="1">
    <citation type="submission" date="2013-11" db="EMBL/GenBank/DDBJ databases">
        <title>Genome sequence of the fusiform rust pathogen reveals effectors for host alternation and coevolution with pine.</title>
        <authorList>
            <consortium name="DOE Joint Genome Institute"/>
            <person name="Smith K."/>
            <person name="Pendleton A."/>
            <person name="Kubisiak T."/>
            <person name="Anderson C."/>
            <person name="Salamov A."/>
            <person name="Aerts A."/>
            <person name="Riley R."/>
            <person name="Clum A."/>
            <person name="Lindquist E."/>
            <person name="Ence D."/>
            <person name="Campbell M."/>
            <person name="Kronenberg Z."/>
            <person name="Feau N."/>
            <person name="Dhillon B."/>
            <person name="Hamelin R."/>
            <person name="Burleigh J."/>
            <person name="Smith J."/>
            <person name="Yandell M."/>
            <person name="Nelson C."/>
            <person name="Grigoriev I."/>
            <person name="Davis J."/>
        </authorList>
    </citation>
    <scope>NUCLEOTIDE SEQUENCE</scope>
    <source>
        <strain evidence="13">G11</strain>
    </source>
</reference>